<accession>A0A8T0EL80</accession>
<keyword evidence="1" id="KW-0732">Signal</keyword>
<comment type="caution">
    <text evidence="2">The sequence shown here is derived from an EMBL/GenBank/DDBJ whole genome shotgun (WGS) entry which is preliminary data.</text>
</comment>
<sequence>MLQLDIQELICLLLQLYAVKLSSATTTRCLPRDAIPSHVSETNLCCPILCLPRLSDLTPMDLSVWGFLKEEVYRTEVASLEDLRSQLYETILRLKDKLSLQTTVDSIWKRARVCIKHGGKQFQQQKL</sequence>
<reference evidence="2" key="2">
    <citation type="submission" date="2020-06" db="EMBL/GenBank/DDBJ databases">
        <authorList>
            <person name="Sheffer M."/>
        </authorList>
    </citation>
    <scope>NUCLEOTIDE SEQUENCE</scope>
</reference>
<dbReference type="EMBL" id="JABXBU010002227">
    <property type="protein sequence ID" value="KAF8774823.1"/>
    <property type="molecule type" value="Genomic_DNA"/>
</dbReference>
<evidence type="ECO:0000256" key="1">
    <source>
        <dbReference type="SAM" id="SignalP"/>
    </source>
</evidence>
<dbReference type="PANTHER" id="PTHR47326:SF1">
    <property type="entry name" value="HTH PSQ-TYPE DOMAIN-CONTAINING PROTEIN"/>
    <property type="match status" value="1"/>
</dbReference>
<evidence type="ECO:0000313" key="2">
    <source>
        <dbReference type="EMBL" id="KAF8774823.1"/>
    </source>
</evidence>
<dbReference type="PANTHER" id="PTHR47326">
    <property type="entry name" value="TRANSPOSABLE ELEMENT TC3 TRANSPOSASE-LIKE PROTEIN"/>
    <property type="match status" value="1"/>
</dbReference>
<dbReference type="InterPro" id="IPR036397">
    <property type="entry name" value="RNaseH_sf"/>
</dbReference>
<dbReference type="AlphaFoldDB" id="A0A8T0EL80"/>
<proteinExistence type="predicted"/>
<dbReference type="Gene3D" id="3.30.420.10">
    <property type="entry name" value="Ribonuclease H-like superfamily/Ribonuclease H"/>
    <property type="match status" value="1"/>
</dbReference>
<gene>
    <name evidence="2" type="ORF">HNY73_017336</name>
</gene>
<evidence type="ECO:0000313" key="3">
    <source>
        <dbReference type="Proteomes" id="UP000807504"/>
    </source>
</evidence>
<dbReference type="GO" id="GO:0003676">
    <property type="term" value="F:nucleic acid binding"/>
    <property type="evidence" value="ECO:0007669"/>
    <property type="project" value="InterPro"/>
</dbReference>
<organism evidence="2 3">
    <name type="scientific">Argiope bruennichi</name>
    <name type="common">Wasp spider</name>
    <name type="synonym">Aranea bruennichi</name>
    <dbReference type="NCBI Taxonomy" id="94029"/>
    <lineage>
        <taxon>Eukaryota</taxon>
        <taxon>Metazoa</taxon>
        <taxon>Ecdysozoa</taxon>
        <taxon>Arthropoda</taxon>
        <taxon>Chelicerata</taxon>
        <taxon>Arachnida</taxon>
        <taxon>Araneae</taxon>
        <taxon>Araneomorphae</taxon>
        <taxon>Entelegynae</taxon>
        <taxon>Araneoidea</taxon>
        <taxon>Araneidae</taxon>
        <taxon>Argiope</taxon>
    </lineage>
</organism>
<keyword evidence="3" id="KW-1185">Reference proteome</keyword>
<dbReference type="Proteomes" id="UP000807504">
    <property type="component" value="Unassembled WGS sequence"/>
</dbReference>
<protein>
    <submittedName>
        <fullName evidence="2">Uncharacterized protein</fullName>
    </submittedName>
</protein>
<name>A0A8T0EL80_ARGBR</name>
<feature type="signal peptide" evidence="1">
    <location>
        <begin position="1"/>
        <end position="24"/>
    </location>
</feature>
<feature type="chain" id="PRO_5035915048" evidence="1">
    <location>
        <begin position="25"/>
        <end position="127"/>
    </location>
</feature>
<reference evidence="2" key="1">
    <citation type="journal article" date="2020" name="bioRxiv">
        <title>Chromosome-level reference genome of the European wasp spider Argiope bruennichi: a resource for studies on range expansion and evolutionary adaptation.</title>
        <authorList>
            <person name="Sheffer M.M."/>
            <person name="Hoppe A."/>
            <person name="Krehenwinkel H."/>
            <person name="Uhl G."/>
            <person name="Kuss A.W."/>
            <person name="Jensen L."/>
            <person name="Jensen C."/>
            <person name="Gillespie R.G."/>
            <person name="Hoff K.J."/>
            <person name="Prost S."/>
        </authorList>
    </citation>
    <scope>NUCLEOTIDE SEQUENCE</scope>
</reference>